<dbReference type="Proteomes" id="UP000241890">
    <property type="component" value="Unassembled WGS sequence"/>
</dbReference>
<evidence type="ECO:0000259" key="11">
    <source>
        <dbReference type="Pfam" id="PF00266"/>
    </source>
</evidence>
<accession>A0A2R5GUM6</accession>
<gene>
    <name evidence="12" type="ORF">FCC1311_078192</name>
</gene>
<dbReference type="InterPro" id="IPR022278">
    <property type="entry name" value="Pser_aminoTfrase"/>
</dbReference>
<dbReference type="OrthoDB" id="298012at2759"/>
<comment type="pathway">
    <text evidence="2">Amino-acid biosynthesis; L-serine biosynthesis; L-serine from 3-phospho-D-glycerate: step 2/3.</text>
</comment>
<protein>
    <recommendedName>
        <fullName evidence="4">phosphoserine transaminase</fullName>
        <ecNumber evidence="4">2.6.1.52</ecNumber>
    </recommendedName>
</protein>
<dbReference type="Gene3D" id="3.40.640.10">
    <property type="entry name" value="Type I PLP-dependent aspartate aminotransferase-like (Major domain)"/>
    <property type="match status" value="1"/>
</dbReference>
<dbReference type="CDD" id="cd01494">
    <property type="entry name" value="AAT_I"/>
    <property type="match status" value="1"/>
</dbReference>
<dbReference type="SUPFAM" id="SSF53383">
    <property type="entry name" value="PLP-dependent transferases"/>
    <property type="match status" value="1"/>
</dbReference>
<dbReference type="PIRSF" id="PIRSF000525">
    <property type="entry name" value="SerC"/>
    <property type="match status" value="1"/>
</dbReference>
<evidence type="ECO:0000256" key="1">
    <source>
        <dbReference type="ARBA" id="ARBA00001933"/>
    </source>
</evidence>
<dbReference type="GO" id="GO:0006564">
    <property type="term" value="P:L-serine biosynthetic process"/>
    <property type="evidence" value="ECO:0007669"/>
    <property type="project" value="UniProtKB-KW"/>
</dbReference>
<comment type="cofactor">
    <cofactor evidence="1">
        <name>pyridoxal 5'-phosphate</name>
        <dbReference type="ChEBI" id="CHEBI:597326"/>
    </cofactor>
</comment>
<dbReference type="NCBIfam" id="NF002841">
    <property type="entry name" value="PRK03080.1-2"/>
    <property type="match status" value="1"/>
</dbReference>
<evidence type="ECO:0000313" key="12">
    <source>
        <dbReference type="EMBL" id="GBG31594.1"/>
    </source>
</evidence>
<evidence type="ECO:0000256" key="4">
    <source>
        <dbReference type="ARBA" id="ARBA00013030"/>
    </source>
</evidence>
<keyword evidence="10" id="KW-0718">Serine biosynthesis</keyword>
<evidence type="ECO:0000256" key="2">
    <source>
        <dbReference type="ARBA" id="ARBA00005099"/>
    </source>
</evidence>
<evidence type="ECO:0000256" key="3">
    <source>
        <dbReference type="ARBA" id="ARBA00006904"/>
    </source>
</evidence>
<dbReference type="EC" id="2.6.1.52" evidence="4"/>
<reference evidence="12 13" key="1">
    <citation type="submission" date="2017-12" db="EMBL/GenBank/DDBJ databases">
        <title>Sequencing, de novo assembly and annotation of complete genome of a new Thraustochytrid species, strain FCC1311.</title>
        <authorList>
            <person name="Sedici K."/>
            <person name="Godart F."/>
            <person name="Aiese Cigliano R."/>
            <person name="Sanseverino W."/>
            <person name="Barakat M."/>
            <person name="Ortet P."/>
            <person name="Marechal E."/>
            <person name="Cagnac O."/>
            <person name="Amato A."/>
        </authorList>
    </citation>
    <scope>NUCLEOTIDE SEQUENCE [LARGE SCALE GENOMIC DNA]</scope>
</reference>
<evidence type="ECO:0000256" key="5">
    <source>
        <dbReference type="ARBA" id="ARBA00022490"/>
    </source>
</evidence>
<dbReference type="PANTHER" id="PTHR21152">
    <property type="entry name" value="AMINOTRANSFERASE CLASS V"/>
    <property type="match status" value="1"/>
</dbReference>
<dbReference type="InterPro" id="IPR015422">
    <property type="entry name" value="PyrdxlP-dep_Trfase_small"/>
</dbReference>
<feature type="domain" description="Aminotransferase class V" evidence="11">
    <location>
        <begin position="160"/>
        <end position="358"/>
    </location>
</feature>
<dbReference type="AlphaFoldDB" id="A0A2R5GUM6"/>
<proteinExistence type="inferred from homology"/>
<dbReference type="Gene3D" id="3.90.1150.10">
    <property type="entry name" value="Aspartate Aminotransferase, domain 1"/>
    <property type="match status" value="1"/>
</dbReference>
<dbReference type="InterPro" id="IPR000192">
    <property type="entry name" value="Aminotrans_V_dom"/>
</dbReference>
<evidence type="ECO:0000256" key="6">
    <source>
        <dbReference type="ARBA" id="ARBA00022576"/>
    </source>
</evidence>
<dbReference type="UniPathway" id="UPA00135">
    <property type="reaction ID" value="UER00197"/>
</dbReference>
<dbReference type="InParanoid" id="A0A2R5GUM6"/>
<dbReference type="InterPro" id="IPR006271">
    <property type="entry name" value="Pser_aminoTfrase_methanosarc"/>
</dbReference>
<keyword evidence="5" id="KW-0963">Cytoplasm</keyword>
<evidence type="ECO:0000256" key="9">
    <source>
        <dbReference type="ARBA" id="ARBA00022898"/>
    </source>
</evidence>
<organism evidence="12 13">
    <name type="scientific">Hondaea fermentalgiana</name>
    <dbReference type="NCBI Taxonomy" id="2315210"/>
    <lineage>
        <taxon>Eukaryota</taxon>
        <taxon>Sar</taxon>
        <taxon>Stramenopiles</taxon>
        <taxon>Bigyra</taxon>
        <taxon>Labyrinthulomycetes</taxon>
        <taxon>Thraustochytrida</taxon>
        <taxon>Thraustochytriidae</taxon>
        <taxon>Hondaea</taxon>
    </lineage>
</organism>
<dbReference type="GO" id="GO:0004648">
    <property type="term" value="F:O-phospho-L-serine:2-oxoglutarate aminotransferase activity"/>
    <property type="evidence" value="ECO:0007669"/>
    <property type="project" value="UniProtKB-EC"/>
</dbReference>
<keyword evidence="13" id="KW-1185">Reference proteome</keyword>
<evidence type="ECO:0000313" key="13">
    <source>
        <dbReference type="Proteomes" id="UP000241890"/>
    </source>
</evidence>
<evidence type="ECO:0000256" key="8">
    <source>
        <dbReference type="ARBA" id="ARBA00022679"/>
    </source>
</evidence>
<keyword evidence="9" id="KW-0663">Pyridoxal phosphate</keyword>
<dbReference type="InterPro" id="IPR015421">
    <property type="entry name" value="PyrdxlP-dep_Trfase_major"/>
</dbReference>
<comment type="similarity">
    <text evidence="3">Belongs to the class-V pyridoxal-phosphate-dependent aminotransferase family. SerC subfamily.</text>
</comment>
<evidence type="ECO:0000256" key="7">
    <source>
        <dbReference type="ARBA" id="ARBA00022605"/>
    </source>
</evidence>
<sequence length="397" mass="43483">MMLTQANKAARPVLAMQARALSASAPSAKPENPMFSSGPCAKRPGWNVSALQTDSLGRSHRSKIGKERLGKVIEESKRILGVPSDYHLGIVPGSDTGAFEMAMWSMLGPKPLDAFAFESFGSGWLKDALNELKLGDQTAVHEADYGVLPDMSKARKDADVMFTYNGTTSGVRVPNLDFIADDREGLSMVDATSAVFSMKIDWSKVDVLTYSWQKVLGGEGAHGVLVLSPRAVERLESHTPSWPMPKVFRLTKKGKLNGDIFKGSTINTPSMLCVEDCLDALKWADSVGGLDGMIDRSEKNLQIVREWVEATPYASFLAQEPSTVSCTSICLSLDGISKDNIKKMTSFLEKEDVAYDIGSYRDAPPGLRIWGGATVENEDMKKLMPWISHAYEKFKDQ</sequence>
<dbReference type="InterPro" id="IPR015424">
    <property type="entry name" value="PyrdxlP-dep_Trfase"/>
</dbReference>
<comment type="caution">
    <text evidence="12">The sequence shown here is derived from an EMBL/GenBank/DDBJ whole genome shotgun (WGS) entry which is preliminary data.</text>
</comment>
<keyword evidence="7" id="KW-0028">Amino-acid biosynthesis</keyword>
<name>A0A2R5GUM6_9STRA</name>
<keyword evidence="6 12" id="KW-0032">Aminotransferase</keyword>
<dbReference type="Pfam" id="PF00266">
    <property type="entry name" value="Aminotran_5"/>
    <property type="match status" value="1"/>
</dbReference>
<keyword evidence="8 12" id="KW-0808">Transferase</keyword>
<dbReference type="NCBIfam" id="TIGR01365">
    <property type="entry name" value="serC_2"/>
    <property type="match status" value="1"/>
</dbReference>
<dbReference type="EMBL" id="BEYU01000100">
    <property type="protein sequence ID" value="GBG31594.1"/>
    <property type="molecule type" value="Genomic_DNA"/>
</dbReference>
<dbReference type="PANTHER" id="PTHR21152:SF40">
    <property type="entry name" value="ALANINE--GLYOXYLATE AMINOTRANSFERASE"/>
    <property type="match status" value="1"/>
</dbReference>
<evidence type="ECO:0000256" key="10">
    <source>
        <dbReference type="ARBA" id="ARBA00023299"/>
    </source>
</evidence>